<name>A0AA40A1S9_9PEZI</name>
<dbReference type="AlphaFoldDB" id="A0AA40A1S9"/>
<gene>
    <name evidence="3" type="ORF">B0H67DRAFT_602995</name>
</gene>
<protein>
    <submittedName>
        <fullName evidence="3">Nucleophile aminohydrolase</fullName>
    </submittedName>
</protein>
<dbReference type="InterPro" id="IPR029055">
    <property type="entry name" value="Ntn_hydrolases_N"/>
</dbReference>
<dbReference type="GO" id="GO:0006751">
    <property type="term" value="P:glutathione catabolic process"/>
    <property type="evidence" value="ECO:0007669"/>
    <property type="project" value="InterPro"/>
</dbReference>
<dbReference type="PRINTS" id="PR01210">
    <property type="entry name" value="GGTRANSPTASE"/>
</dbReference>
<keyword evidence="2" id="KW-0812">Transmembrane</keyword>
<dbReference type="Proteomes" id="UP001172102">
    <property type="component" value="Unassembled WGS sequence"/>
</dbReference>
<dbReference type="PANTHER" id="PTHR11686:SF9">
    <property type="entry name" value="RE13973P"/>
    <property type="match status" value="1"/>
</dbReference>
<feature type="binding site" evidence="1">
    <location>
        <position position="93"/>
    </location>
    <ligand>
        <name>L-glutamate</name>
        <dbReference type="ChEBI" id="CHEBI:29985"/>
    </ligand>
</feature>
<dbReference type="SUPFAM" id="SSF56235">
    <property type="entry name" value="N-terminal nucleophile aminohydrolases (Ntn hydrolases)"/>
    <property type="match status" value="1"/>
</dbReference>
<evidence type="ECO:0000256" key="1">
    <source>
        <dbReference type="PIRSR" id="PIRSR600101-2"/>
    </source>
</evidence>
<dbReference type="EMBL" id="JAUKUA010000006">
    <property type="protein sequence ID" value="KAK0707753.1"/>
    <property type="molecule type" value="Genomic_DNA"/>
</dbReference>
<dbReference type="InterPro" id="IPR043137">
    <property type="entry name" value="GGT_ssub_C"/>
</dbReference>
<keyword evidence="2" id="KW-1133">Transmembrane helix</keyword>
<sequence length="355" mass="38319">MSRWIVPTSVAFLLGVLLLLGSGNSIFASIHFPNVLGWHKTPLFETSGAVASVGDILVVLCLGVTYLWIVGLGGGGYAIVRDSFGKTECVDFREAAPAASNRDMFNLNPNLSITGGLASEIPGELRGLEYLYGQYGKLPLGELLFNTMSPVIMDSAGDNFFVSSTDCAEVFVLNGAMLGVGDVLKMERSVDLLEQVAVNGTESFTLGQLLLRLPNPYKRIGIITTMNLTLYRLVEAMRFGYAATADEVRAEISDEHTLLVEAYNPDQLDIITNHGTSYLSAADVSGMVIALTSTLNLGWGSKLMIPGLGLIMNNEMDDFSVLNRTGRSHIISRVEQMLWRLLDLGSSVKEAIGAP</sequence>
<feature type="transmembrane region" description="Helical" evidence="2">
    <location>
        <begin position="56"/>
        <end position="80"/>
    </location>
</feature>
<keyword evidence="4" id="KW-1185">Reference proteome</keyword>
<reference evidence="3" key="1">
    <citation type="submission" date="2023-06" db="EMBL/GenBank/DDBJ databases">
        <title>Genome-scale phylogeny and comparative genomics of the fungal order Sordariales.</title>
        <authorList>
            <consortium name="Lawrence Berkeley National Laboratory"/>
            <person name="Hensen N."/>
            <person name="Bonometti L."/>
            <person name="Westerberg I."/>
            <person name="Brannstrom I.O."/>
            <person name="Guillou S."/>
            <person name="Cros-Aarteil S."/>
            <person name="Calhoun S."/>
            <person name="Haridas S."/>
            <person name="Kuo A."/>
            <person name="Mondo S."/>
            <person name="Pangilinan J."/>
            <person name="Riley R."/>
            <person name="Labutti K."/>
            <person name="Andreopoulos B."/>
            <person name="Lipzen A."/>
            <person name="Chen C."/>
            <person name="Yanf M."/>
            <person name="Daum C."/>
            <person name="Ng V."/>
            <person name="Clum A."/>
            <person name="Steindorff A."/>
            <person name="Ohm R."/>
            <person name="Martin F."/>
            <person name="Silar P."/>
            <person name="Natvig D."/>
            <person name="Lalanne C."/>
            <person name="Gautier V."/>
            <person name="Ament-Velasquez S.L."/>
            <person name="Kruys A."/>
            <person name="Hutchinson M.I."/>
            <person name="Powell A.J."/>
            <person name="Barry K."/>
            <person name="Miller A.N."/>
            <person name="Grigoriev I.V."/>
            <person name="Debuchy R."/>
            <person name="Gladieux P."/>
            <person name="Thoren M.H."/>
            <person name="Johannesson H."/>
        </authorList>
    </citation>
    <scope>NUCLEOTIDE SEQUENCE</scope>
    <source>
        <strain evidence="3">SMH4607-1</strain>
    </source>
</reference>
<dbReference type="PANTHER" id="PTHR11686">
    <property type="entry name" value="GAMMA GLUTAMYL TRANSPEPTIDASE"/>
    <property type="match status" value="1"/>
</dbReference>
<comment type="caution">
    <text evidence="3">The sequence shown here is derived from an EMBL/GenBank/DDBJ whole genome shotgun (WGS) entry which is preliminary data.</text>
</comment>
<dbReference type="InterPro" id="IPR000101">
    <property type="entry name" value="GGT_peptidase"/>
</dbReference>
<proteinExistence type="predicted"/>
<keyword evidence="2" id="KW-0472">Membrane</keyword>
<organism evidence="3 4">
    <name type="scientific">Lasiosphaeris hirsuta</name>
    <dbReference type="NCBI Taxonomy" id="260670"/>
    <lineage>
        <taxon>Eukaryota</taxon>
        <taxon>Fungi</taxon>
        <taxon>Dikarya</taxon>
        <taxon>Ascomycota</taxon>
        <taxon>Pezizomycotina</taxon>
        <taxon>Sordariomycetes</taxon>
        <taxon>Sordariomycetidae</taxon>
        <taxon>Sordariales</taxon>
        <taxon>Lasiosphaeriaceae</taxon>
        <taxon>Lasiosphaeris</taxon>
    </lineage>
</organism>
<dbReference type="GO" id="GO:0036374">
    <property type="term" value="F:glutathione hydrolase activity"/>
    <property type="evidence" value="ECO:0007669"/>
    <property type="project" value="InterPro"/>
</dbReference>
<evidence type="ECO:0000313" key="4">
    <source>
        <dbReference type="Proteomes" id="UP001172102"/>
    </source>
</evidence>
<accession>A0AA40A1S9</accession>
<evidence type="ECO:0000256" key="2">
    <source>
        <dbReference type="SAM" id="Phobius"/>
    </source>
</evidence>
<evidence type="ECO:0000313" key="3">
    <source>
        <dbReference type="EMBL" id="KAK0707753.1"/>
    </source>
</evidence>
<dbReference type="Gene3D" id="3.60.20.40">
    <property type="match status" value="1"/>
</dbReference>
<dbReference type="GO" id="GO:0005886">
    <property type="term" value="C:plasma membrane"/>
    <property type="evidence" value="ECO:0007669"/>
    <property type="project" value="TreeGrafter"/>
</dbReference>
<dbReference type="Pfam" id="PF01019">
    <property type="entry name" value="G_glu_transpept"/>
    <property type="match status" value="2"/>
</dbReference>